<gene>
    <name evidence="4" type="ORF">VITISV_008646</name>
</gene>
<evidence type="ECO:0000256" key="1">
    <source>
        <dbReference type="ARBA" id="ARBA00004123"/>
    </source>
</evidence>
<accession>A5BJM4</accession>
<keyword evidence="3" id="KW-0539">Nucleus</keyword>
<organism evidence="4">
    <name type="scientific">Vitis vinifera</name>
    <name type="common">Grape</name>
    <dbReference type="NCBI Taxonomy" id="29760"/>
    <lineage>
        <taxon>Eukaryota</taxon>
        <taxon>Viridiplantae</taxon>
        <taxon>Streptophyta</taxon>
        <taxon>Embryophyta</taxon>
        <taxon>Tracheophyta</taxon>
        <taxon>Spermatophyta</taxon>
        <taxon>Magnoliopsida</taxon>
        <taxon>eudicotyledons</taxon>
        <taxon>Gunneridae</taxon>
        <taxon>Pentapetalae</taxon>
        <taxon>rosids</taxon>
        <taxon>Vitales</taxon>
        <taxon>Vitaceae</taxon>
        <taxon>Viteae</taxon>
        <taxon>Vitis</taxon>
    </lineage>
</organism>
<evidence type="ECO:0000256" key="2">
    <source>
        <dbReference type="ARBA" id="ARBA00009265"/>
    </source>
</evidence>
<evidence type="ECO:0000313" key="4">
    <source>
        <dbReference type="EMBL" id="CAN63561.1"/>
    </source>
</evidence>
<reference evidence="4" key="1">
    <citation type="journal article" date="2007" name="PLoS ONE">
        <title>The first genome sequence of an elite grapevine cultivar (Pinot noir Vitis vinifera L.): coping with a highly heterozygous genome.</title>
        <authorList>
            <person name="Velasco R."/>
            <person name="Zharkikh A."/>
            <person name="Troggio M."/>
            <person name="Cartwright D.A."/>
            <person name="Cestaro A."/>
            <person name="Pruss D."/>
            <person name="Pindo M."/>
            <person name="FitzGerald L.M."/>
            <person name="Vezzulli S."/>
            <person name="Reid J."/>
            <person name="Malacarne G."/>
            <person name="Iliev D."/>
            <person name="Coppola G."/>
            <person name="Wardell B."/>
            <person name="Micheletti D."/>
            <person name="Macalma T."/>
            <person name="Facci M."/>
            <person name="Mitchell J.T."/>
            <person name="Perazzolli M."/>
            <person name="Eldredge G."/>
            <person name="Gatto P."/>
            <person name="Oyzerski R."/>
            <person name="Moretto M."/>
            <person name="Gutin N."/>
            <person name="Stefanini M."/>
            <person name="Chen Y."/>
            <person name="Segala C."/>
            <person name="Davenport C."/>
            <person name="Dematte L."/>
            <person name="Mraz A."/>
            <person name="Battilana J."/>
            <person name="Stormo K."/>
            <person name="Costa F."/>
            <person name="Tao Q."/>
            <person name="Si-Ammour A."/>
            <person name="Harkins T."/>
            <person name="Lackey A."/>
            <person name="Perbost C."/>
            <person name="Taillon B."/>
            <person name="Stella A."/>
            <person name="Solovyev V."/>
            <person name="Fawcett J.A."/>
            <person name="Sterck L."/>
            <person name="Vandepoele K."/>
            <person name="Grando S.M."/>
            <person name="Toppo S."/>
            <person name="Moser C."/>
            <person name="Lanchbury J."/>
            <person name="Bogden R."/>
            <person name="Skolnick M."/>
            <person name="Sgaramella V."/>
            <person name="Bhatnagar S.K."/>
            <person name="Fontana P."/>
            <person name="Gutin A."/>
            <person name="Van de Peer Y."/>
            <person name="Salamini F."/>
            <person name="Viola R."/>
        </authorList>
    </citation>
    <scope>NUCLEOTIDE SEQUENCE</scope>
</reference>
<sequence>MHLIYSASCFSSVCITCCYLYLVSRFEVAPSIEFHGLFERALSNDRLRHSVLLWRCYIAYEIDIASNPSAARRVFFPCYPCLSMEYDMHIESLSCKLKLLGKLVVQHDIRAWFDGRSKKLWLDGFQKLKSVLSAKEMSDLQEVMRDKELNVRTDIYEILLQDDVGP</sequence>
<protein>
    <submittedName>
        <fullName evidence="4">Uncharacterized protein</fullName>
    </submittedName>
</protein>
<dbReference type="EMBL" id="AM461756">
    <property type="protein sequence ID" value="CAN63561.1"/>
    <property type="molecule type" value="Genomic_DNA"/>
</dbReference>
<dbReference type="PANTHER" id="PTHR13471">
    <property type="entry name" value="TETRATRICOPEPTIDE-LIKE HELICAL"/>
    <property type="match status" value="1"/>
</dbReference>
<dbReference type="GO" id="GO:0005634">
    <property type="term" value="C:nucleus"/>
    <property type="evidence" value="ECO:0007669"/>
    <property type="project" value="UniProtKB-SubCell"/>
</dbReference>
<dbReference type="InterPro" id="IPR013633">
    <property type="entry name" value="NRDE-2"/>
</dbReference>
<comment type="similarity">
    <text evidence="2">Belongs to the NRDE2 family.</text>
</comment>
<dbReference type="PANTHER" id="PTHR13471:SF0">
    <property type="entry name" value="NUCLEAR EXOSOME REGULATOR NRDE2"/>
    <property type="match status" value="1"/>
</dbReference>
<name>A5BJM4_VITVI</name>
<proteinExistence type="inferred from homology"/>
<comment type="subcellular location">
    <subcellularLocation>
        <location evidence="1">Nucleus</location>
    </subcellularLocation>
</comment>
<dbReference type="AlphaFoldDB" id="A5BJM4"/>
<evidence type="ECO:0000256" key="3">
    <source>
        <dbReference type="ARBA" id="ARBA00023242"/>
    </source>
</evidence>
<dbReference type="ExpressionAtlas" id="A5BJM4">
    <property type="expression patterns" value="baseline and differential"/>
</dbReference>